<keyword evidence="5" id="KW-1185">Reference proteome</keyword>
<dbReference type="PANTHER" id="PTHR32494:SF19">
    <property type="entry name" value="ALLANTOATE DEIMINASE-RELATED"/>
    <property type="match status" value="1"/>
</dbReference>
<accession>A0ABU9GUX6</accession>
<name>A0ABU9GUX6_9GAMM</name>
<dbReference type="InterPro" id="IPR036264">
    <property type="entry name" value="Bact_exopeptidase_dim_dom"/>
</dbReference>
<protein>
    <submittedName>
        <fullName evidence="4">Allantoate amidohydrolase</fullName>
    </submittedName>
</protein>
<evidence type="ECO:0000256" key="1">
    <source>
        <dbReference type="ARBA" id="ARBA00006153"/>
    </source>
</evidence>
<comment type="similarity">
    <text evidence="1">Belongs to the peptidase M20 family.</text>
</comment>
<reference evidence="4 5" key="1">
    <citation type="submission" date="2024-02" db="EMBL/GenBank/DDBJ databases">
        <title>Bacteria isolated from the canopy kelp, Nereocystis luetkeana.</title>
        <authorList>
            <person name="Pfister C.A."/>
            <person name="Younker I.T."/>
            <person name="Light S.H."/>
        </authorList>
    </citation>
    <scope>NUCLEOTIDE SEQUENCE [LARGE SCALE GENOMIC DNA]</scope>
    <source>
        <strain evidence="4 5">TI.1.05</strain>
    </source>
</reference>
<dbReference type="PANTHER" id="PTHR32494">
    <property type="entry name" value="ALLANTOATE DEIMINASE-RELATED"/>
    <property type="match status" value="1"/>
</dbReference>
<keyword evidence="2" id="KW-0479">Metal-binding</keyword>
<keyword evidence="3" id="KW-0378">Hydrolase</keyword>
<dbReference type="Proteomes" id="UP001369082">
    <property type="component" value="Unassembled WGS sequence"/>
</dbReference>
<dbReference type="SUPFAM" id="SSF55031">
    <property type="entry name" value="Bacterial exopeptidase dimerisation domain"/>
    <property type="match status" value="1"/>
</dbReference>
<gene>
    <name evidence="4" type="ORF">V6256_15995</name>
</gene>
<proteinExistence type="inferred from homology"/>
<evidence type="ECO:0000313" key="4">
    <source>
        <dbReference type="EMBL" id="MEL0631066.1"/>
    </source>
</evidence>
<evidence type="ECO:0000313" key="5">
    <source>
        <dbReference type="Proteomes" id="UP001369082"/>
    </source>
</evidence>
<organism evidence="4 5">
    <name type="scientific">Psychromonas aquatilis</name>
    <dbReference type="NCBI Taxonomy" id="2005072"/>
    <lineage>
        <taxon>Bacteria</taxon>
        <taxon>Pseudomonadati</taxon>
        <taxon>Pseudomonadota</taxon>
        <taxon>Gammaproteobacteria</taxon>
        <taxon>Alteromonadales</taxon>
        <taxon>Psychromonadaceae</taxon>
        <taxon>Psychromonas</taxon>
    </lineage>
</organism>
<dbReference type="Gene3D" id="3.30.70.360">
    <property type="match status" value="1"/>
</dbReference>
<comment type="caution">
    <text evidence="4">The sequence shown here is derived from an EMBL/GenBank/DDBJ whole genome shotgun (WGS) entry which is preliminary data.</text>
</comment>
<dbReference type="EMBL" id="JBAKAZ010000417">
    <property type="protein sequence ID" value="MEL0631066.1"/>
    <property type="molecule type" value="Genomic_DNA"/>
</dbReference>
<dbReference type="InterPro" id="IPR010158">
    <property type="entry name" value="Amidase_Cbmase"/>
</dbReference>
<feature type="non-terminal residue" evidence="4">
    <location>
        <position position="1"/>
    </location>
</feature>
<evidence type="ECO:0000256" key="2">
    <source>
        <dbReference type="ARBA" id="ARBA00022723"/>
    </source>
</evidence>
<evidence type="ECO:0000256" key="3">
    <source>
        <dbReference type="ARBA" id="ARBA00022801"/>
    </source>
</evidence>
<sequence length="71" mass="7619">YQFKLTGMAGHAGTVPANLRLDAMCGTAEMVSAIEQFAIYNEIVATVGRCVVFPAAFNVIAGEVHFTIDIR</sequence>
<feature type="non-terminal residue" evidence="4">
    <location>
        <position position="71"/>
    </location>
</feature>